<dbReference type="SUPFAM" id="SSF142433">
    <property type="entry name" value="CinA-like"/>
    <property type="match status" value="1"/>
</dbReference>
<evidence type="ECO:0000313" key="2">
    <source>
        <dbReference type="EMBL" id="MCH5600743.1"/>
    </source>
</evidence>
<dbReference type="Gene3D" id="3.90.950.20">
    <property type="entry name" value="CinA-like"/>
    <property type="match status" value="1"/>
</dbReference>
<dbReference type="InterPro" id="IPR036653">
    <property type="entry name" value="CinA-like_C"/>
</dbReference>
<sequence length="128" mass="13939">MTSLPKSSSHFNGGAVTYNHEAKENLLDVQHETLETEGAVCESTAKQMVAGALKRFDADYAVATTGIMGPPSDNDEKPVGTVWIAAGNSEMIVTKQLNLGYDRQRNIQSTALQALNLLRQFIIENDVE</sequence>
<dbReference type="Pfam" id="PF02464">
    <property type="entry name" value="CinA"/>
    <property type="match status" value="1"/>
</dbReference>
<gene>
    <name evidence="2" type="ORF">MKP09_23915</name>
</gene>
<dbReference type="EMBL" id="JAKWBL010000004">
    <property type="protein sequence ID" value="MCH5600743.1"/>
    <property type="molecule type" value="Genomic_DNA"/>
</dbReference>
<feature type="domain" description="CinA C-terminal" evidence="1">
    <location>
        <begin position="2"/>
        <end position="121"/>
    </location>
</feature>
<protein>
    <submittedName>
        <fullName evidence="2">CinA family protein</fullName>
    </submittedName>
</protein>
<dbReference type="Proteomes" id="UP001202248">
    <property type="component" value="Unassembled WGS sequence"/>
</dbReference>
<comment type="caution">
    <text evidence="2">The sequence shown here is derived from an EMBL/GenBank/DDBJ whole genome shotgun (WGS) entry which is preliminary data.</text>
</comment>
<dbReference type="InterPro" id="IPR008136">
    <property type="entry name" value="CinA_C"/>
</dbReference>
<organism evidence="2 3">
    <name type="scientific">Niabella ginsengisoli</name>
    <dbReference type="NCBI Taxonomy" id="522298"/>
    <lineage>
        <taxon>Bacteria</taxon>
        <taxon>Pseudomonadati</taxon>
        <taxon>Bacteroidota</taxon>
        <taxon>Chitinophagia</taxon>
        <taxon>Chitinophagales</taxon>
        <taxon>Chitinophagaceae</taxon>
        <taxon>Niabella</taxon>
    </lineage>
</organism>
<name>A0ABS9SQR6_9BACT</name>
<reference evidence="2 3" key="1">
    <citation type="submission" date="2022-02" db="EMBL/GenBank/DDBJ databases">
        <authorList>
            <person name="Min J."/>
        </authorList>
    </citation>
    <scope>NUCLEOTIDE SEQUENCE [LARGE SCALE GENOMIC DNA]</scope>
    <source>
        <strain evidence="2 3">GR10-1</strain>
    </source>
</reference>
<proteinExistence type="predicted"/>
<dbReference type="NCBIfam" id="TIGR00199">
    <property type="entry name" value="PncC_domain"/>
    <property type="match status" value="1"/>
</dbReference>
<evidence type="ECO:0000313" key="3">
    <source>
        <dbReference type="Proteomes" id="UP001202248"/>
    </source>
</evidence>
<accession>A0ABS9SQR6</accession>
<keyword evidence="3" id="KW-1185">Reference proteome</keyword>
<evidence type="ECO:0000259" key="1">
    <source>
        <dbReference type="Pfam" id="PF02464"/>
    </source>
</evidence>